<evidence type="ECO:0000256" key="1">
    <source>
        <dbReference type="SAM" id="Coils"/>
    </source>
</evidence>
<feature type="coiled-coil region" evidence="1">
    <location>
        <begin position="743"/>
        <end position="770"/>
    </location>
</feature>
<feature type="region of interest" description="Disordered" evidence="2">
    <location>
        <begin position="233"/>
        <end position="260"/>
    </location>
</feature>
<feature type="coiled-coil region" evidence="1">
    <location>
        <begin position="194"/>
        <end position="228"/>
    </location>
</feature>
<feature type="coiled-coil region" evidence="1">
    <location>
        <begin position="447"/>
        <end position="642"/>
    </location>
</feature>
<dbReference type="KEGG" id="tbg:TbgDal_XI6490"/>
<feature type="compositionally biased region" description="Low complexity" evidence="2">
    <location>
        <begin position="64"/>
        <end position="78"/>
    </location>
</feature>
<organism evidence="3 4">
    <name type="scientific">Trypanosoma brucei gambiense (strain MHOM/CI/86/DAL972)</name>
    <dbReference type="NCBI Taxonomy" id="679716"/>
    <lineage>
        <taxon>Eukaryota</taxon>
        <taxon>Discoba</taxon>
        <taxon>Euglenozoa</taxon>
        <taxon>Kinetoplastea</taxon>
        <taxon>Metakinetoplastina</taxon>
        <taxon>Trypanosomatida</taxon>
        <taxon>Trypanosomatidae</taxon>
        <taxon>Trypanosoma</taxon>
    </lineage>
</organism>
<dbReference type="InterPro" id="IPR052853">
    <property type="entry name" value="Actin_dynamics_regulator"/>
</dbReference>
<name>D0A780_TRYB9</name>
<proteinExistence type="predicted"/>
<feature type="region of interest" description="Disordered" evidence="2">
    <location>
        <begin position="363"/>
        <end position="400"/>
    </location>
</feature>
<evidence type="ECO:0000256" key="2">
    <source>
        <dbReference type="SAM" id="MobiDB-lite"/>
    </source>
</evidence>
<reference evidence="4" key="1">
    <citation type="journal article" date="2010" name="PLoS Negl. Trop. Dis.">
        <title>The genome sequence of Trypanosoma brucei gambiense, causative agent of chronic human african trypanosomiasis.</title>
        <authorList>
            <person name="Jackson A.P."/>
            <person name="Sanders M."/>
            <person name="Berry A."/>
            <person name="McQuillan J."/>
            <person name="Aslett M.A."/>
            <person name="Quail M.A."/>
            <person name="Chukualim B."/>
            <person name="Capewell P."/>
            <person name="MacLeod A."/>
            <person name="Melville S.E."/>
            <person name="Gibson W."/>
            <person name="Barry J.D."/>
            <person name="Berriman M."/>
            <person name="Hertz-Fowler C."/>
        </authorList>
    </citation>
    <scope>NUCLEOTIDE SEQUENCE [LARGE SCALE GENOMIC DNA]</scope>
    <source>
        <strain evidence="4">MHOM/CI/86/DAL972</strain>
    </source>
</reference>
<keyword evidence="1" id="KW-0175">Coiled coil</keyword>
<dbReference type="RefSeq" id="XP_011779795.1">
    <property type="nucleotide sequence ID" value="XM_011781493.1"/>
</dbReference>
<feature type="compositionally biased region" description="Basic residues" evidence="2">
    <location>
        <begin position="126"/>
        <end position="136"/>
    </location>
</feature>
<feature type="compositionally biased region" description="Low complexity" evidence="2">
    <location>
        <begin position="18"/>
        <end position="53"/>
    </location>
</feature>
<gene>
    <name evidence="3" type="ORF">TbgDal_XI6490</name>
</gene>
<dbReference type="GeneID" id="23867662"/>
<dbReference type="AlphaFoldDB" id="D0A780"/>
<evidence type="ECO:0000313" key="4">
    <source>
        <dbReference type="Proteomes" id="UP000002316"/>
    </source>
</evidence>
<feature type="compositionally biased region" description="Polar residues" evidence="2">
    <location>
        <begin position="364"/>
        <end position="388"/>
    </location>
</feature>
<dbReference type="PANTHER" id="PTHR47574">
    <property type="entry name" value="CANCER-RELATED REGULATOR OF ACTIN DYNAMICS"/>
    <property type="match status" value="1"/>
</dbReference>
<dbReference type="SUPFAM" id="SSF81995">
    <property type="entry name" value="beta-sandwich domain of Sec23/24"/>
    <property type="match status" value="1"/>
</dbReference>
<dbReference type="OrthoDB" id="273818at2759"/>
<feature type="region of interest" description="Disordered" evidence="2">
    <location>
        <begin position="1"/>
        <end position="97"/>
    </location>
</feature>
<accession>D0A780</accession>
<feature type="coiled-coil region" evidence="1">
    <location>
        <begin position="304"/>
        <end position="345"/>
    </location>
</feature>
<dbReference type="Proteomes" id="UP000002316">
    <property type="component" value="Chromosome 11"/>
</dbReference>
<dbReference type="EMBL" id="FN554974">
    <property type="protein sequence ID" value="CBH17531.1"/>
    <property type="molecule type" value="Genomic_DNA"/>
</dbReference>
<sequence>MVRSQSRPFSSGKRGVGQQQQQQQKQQQAQQQQVQPQQQQQQQHQEQQQQQQQPTLTEQKDKVVALSSSSSDVSVSAVTEYKTGEETVSSPKPSPGIVNHAEGPQNWREQLFLRNFPTGETAQQHAKGHSPKRRKSVNSFSTIGRRGSFVLSHTVTPRKKPLESQEEQLETYRSLQDRQFVSVHEELQHLRVMYTNLQKVVSRKNEEIEKLHQEVVTKTKEIERLNGLVDKLSKRRGNSTGSALDEGRAASARGSRPSFSPSLALYAKGASEDKLSNKVNGAGGAPAKMLLELRQNVASRDTIIDNLRMELHSAQHEKKESESKANKLGTELEDAKAQVTKLRSDLTTRDAVIEDMQRRLVSLPETTVGSSSQGLYRTPNSSNNSGPPTKQPMLHELGGNCLASNGALEHMRHDSQQLGGAGTLPYKSALCPGTQHQDLESAFRLELEHLRRCLEREKDTNSELEKHWRRRQEVEKRMAEVELNTARAEAEAFRRELTRLQQQQAMSNFAENQLQTARSENDVLQQRVQELREENAAQASREMELRNNVRLLRETCERHEEEVETLHRRMKVMKDNEIRLQEDIDILEEKLSRAERMRAAEQNGNNSLSCDIGSYVSLMSLNEKLQRRTEELEEQIRKMEECHAATPHDDFKKECGQEHVFTTPDVEAGAIGGISPASLDSQGGVIEFLTPPVSTGGGDAAACSTHEAGDSMICNGQAVGGSRKSVNNLPLEVKETTDVSTVVQQLQDELQGVRDRLRVTESELAMLREKQALSEERVRETVKRKVTSLRAAREEATRCWEMLRQQEVLVKRLQKQCEYQREIIESRDPPLLGPMRLSTQASAPTVCAPTTCIETKDGNTANETSREDKLIEEALRWESMRLDEEMKLLRQKLRRTVEERDHWKYLATGNSGEII</sequence>
<dbReference type="VEuPathDB" id="TriTrypDB:Tbg972.11.6490"/>
<protein>
    <submittedName>
        <fullName evidence="3">Uncharacterized protein</fullName>
    </submittedName>
</protein>
<dbReference type="PANTHER" id="PTHR47574:SF3">
    <property type="entry name" value="CAPPING PROTEIN-INHIBITING REGULATOR OF ACTIN DYNAMICS"/>
    <property type="match status" value="1"/>
</dbReference>
<feature type="region of interest" description="Disordered" evidence="2">
    <location>
        <begin position="119"/>
        <end position="139"/>
    </location>
</feature>
<evidence type="ECO:0000313" key="3">
    <source>
        <dbReference type="EMBL" id="CBH17531.1"/>
    </source>
</evidence>